<protein>
    <recommendedName>
        <fullName evidence="3">ParA family protein</fullName>
    </recommendedName>
</protein>
<comment type="caution">
    <text evidence="1">The sequence shown here is derived from an EMBL/GenBank/DDBJ whole genome shotgun (WGS) entry which is preliminary data.</text>
</comment>
<evidence type="ECO:0008006" key="3">
    <source>
        <dbReference type="Google" id="ProtNLM"/>
    </source>
</evidence>
<evidence type="ECO:0000313" key="1">
    <source>
        <dbReference type="EMBL" id="GHD37120.1"/>
    </source>
</evidence>
<dbReference type="PANTHER" id="PTHR13696">
    <property type="entry name" value="P-LOOP CONTAINING NUCLEOSIDE TRIPHOSPHATE HYDROLASE"/>
    <property type="match status" value="1"/>
</dbReference>
<gene>
    <name evidence="1" type="ORF">GCM10007147_44920</name>
</gene>
<reference evidence="1 2" key="1">
    <citation type="journal article" date="2014" name="Int. J. Syst. Evol. Microbiol.">
        <title>Complete genome sequence of Corynebacterium casei LMG S-19264T (=DSM 44701T), isolated from a smear-ripened cheese.</title>
        <authorList>
            <consortium name="US DOE Joint Genome Institute (JGI-PGF)"/>
            <person name="Walter F."/>
            <person name="Albersmeier A."/>
            <person name="Kalinowski J."/>
            <person name="Ruckert C."/>
        </authorList>
    </citation>
    <scope>NUCLEOTIDE SEQUENCE [LARGE SCALE GENOMIC DNA]</scope>
    <source>
        <strain evidence="1 2">KCTC 19473</strain>
    </source>
</reference>
<accession>A0A919CLX1</accession>
<dbReference type="InterPro" id="IPR027417">
    <property type="entry name" value="P-loop_NTPase"/>
</dbReference>
<dbReference type="Gene3D" id="3.40.50.300">
    <property type="entry name" value="P-loop containing nucleotide triphosphate hydrolases"/>
    <property type="match status" value="1"/>
</dbReference>
<name>A0A919CLX1_9ACTN</name>
<dbReference type="SUPFAM" id="SSF52540">
    <property type="entry name" value="P-loop containing nucleoside triphosphate hydrolases"/>
    <property type="match status" value="1"/>
</dbReference>
<dbReference type="PANTHER" id="PTHR13696:SF99">
    <property type="entry name" value="COBYRINIC ACID AC-DIAMIDE SYNTHASE"/>
    <property type="match status" value="1"/>
</dbReference>
<organism evidence="1 2">
    <name type="scientific">Nocardiopsis kunsanensis</name>
    <dbReference type="NCBI Taxonomy" id="141693"/>
    <lineage>
        <taxon>Bacteria</taxon>
        <taxon>Bacillati</taxon>
        <taxon>Actinomycetota</taxon>
        <taxon>Actinomycetes</taxon>
        <taxon>Streptosporangiales</taxon>
        <taxon>Nocardiopsidaceae</taxon>
        <taxon>Nocardiopsis</taxon>
    </lineage>
</organism>
<proteinExistence type="predicted"/>
<evidence type="ECO:0000313" key="2">
    <source>
        <dbReference type="Proteomes" id="UP000654947"/>
    </source>
</evidence>
<keyword evidence="2" id="KW-1185">Reference proteome</keyword>
<dbReference type="RefSeq" id="WP_193518699.1">
    <property type="nucleotide sequence ID" value="NZ_BMXL01000045.1"/>
</dbReference>
<sequence>MTKPRIIAVYSGKGGIGKTTTASCLAWKFGNPAAPERTVLIDANARQRSATVVYEQLQVDAPYAVATEEDPRKLAYARDLDADWVIIDCPPSDLEAAAALDVADLIVVPYVARWLEDEAAALTLQALATRPHAVLFTMVGHNKGRVNAQARDALQDADVRVLKAHVRRYDAHETAQAVGLPVFLPEAQAAIDNADRGAADYTAVHTELLALPELSR</sequence>
<dbReference type="Proteomes" id="UP000654947">
    <property type="component" value="Unassembled WGS sequence"/>
</dbReference>
<dbReference type="EMBL" id="BMXL01000045">
    <property type="protein sequence ID" value="GHD37120.1"/>
    <property type="molecule type" value="Genomic_DNA"/>
</dbReference>
<dbReference type="AlphaFoldDB" id="A0A919CLX1"/>
<dbReference type="InterPro" id="IPR050678">
    <property type="entry name" value="DNA_Partitioning_ATPase"/>
</dbReference>